<dbReference type="AlphaFoldDB" id="F4C9S6"/>
<organism evidence="2">
    <name type="scientific">Sphingobacterium sp. (strain 21)</name>
    <dbReference type="NCBI Taxonomy" id="743722"/>
    <lineage>
        <taxon>Bacteria</taxon>
        <taxon>Pseudomonadati</taxon>
        <taxon>Bacteroidota</taxon>
        <taxon>Sphingobacteriia</taxon>
        <taxon>Sphingobacteriales</taxon>
        <taxon>Sphingobacteriaceae</taxon>
        <taxon>Sphingobacterium</taxon>
    </lineage>
</organism>
<dbReference type="Pfam" id="PF17418">
    <property type="entry name" value="SdpA"/>
    <property type="match status" value="1"/>
</dbReference>
<accession>F4C9S6</accession>
<dbReference type="PATRIC" id="fig|743722.3.peg.5253"/>
<evidence type="ECO:0000256" key="1">
    <source>
        <dbReference type="SAM" id="SignalP"/>
    </source>
</evidence>
<dbReference type="InterPro" id="IPR023902">
    <property type="entry name" value="Sporulation_SdpA"/>
</dbReference>
<dbReference type="KEGG" id="shg:Sph21_4956"/>
<gene>
    <name evidence="2" type="ordered locus">Sph21_4956</name>
</gene>
<feature type="chain" id="PRO_5003311960" description="Antimicrobial peptide system protein, SdpA family" evidence="1">
    <location>
        <begin position="21"/>
        <end position="179"/>
    </location>
</feature>
<dbReference type="HOGENOM" id="CLU_1502538_0_0_10"/>
<protein>
    <recommendedName>
        <fullName evidence="3">Antimicrobial peptide system protein, SdpA family</fullName>
    </recommendedName>
</protein>
<dbReference type="STRING" id="743722.Sph21_4956"/>
<dbReference type="EMBL" id="CP002584">
    <property type="protein sequence ID" value="ADZ81461.1"/>
    <property type="molecule type" value="Genomic_DNA"/>
</dbReference>
<proteinExistence type="predicted"/>
<name>F4C9S6_SPHS2</name>
<keyword evidence="1" id="KW-0732">Signal</keyword>
<reference evidence="2" key="1">
    <citation type="submission" date="2011-03" db="EMBL/GenBank/DDBJ databases">
        <title>Complete sequence of Sphingobacterium sp. 21.</title>
        <authorList>
            <consortium name="US DOE Joint Genome Institute"/>
            <person name="Lucas S."/>
            <person name="Copeland A."/>
            <person name="Lapidus A."/>
            <person name="Cheng J.-F."/>
            <person name="Goodwin L."/>
            <person name="Pitluck S."/>
            <person name="Davenport K."/>
            <person name="Detter J.C."/>
            <person name="Han C."/>
            <person name="Tapia R."/>
            <person name="Land M."/>
            <person name="Hauser L."/>
            <person name="Kyrpides N."/>
            <person name="Ivanova N."/>
            <person name="Ovchinnikova G."/>
            <person name="Pagani I."/>
            <person name="Siebers A.K."/>
            <person name="Allgaier M."/>
            <person name="Thelen M.P."/>
            <person name="Hugenholtz P."/>
            <person name="Woyke T."/>
        </authorList>
    </citation>
    <scope>NUCLEOTIDE SEQUENCE</scope>
    <source>
        <strain evidence="2">21</strain>
    </source>
</reference>
<evidence type="ECO:0000313" key="2">
    <source>
        <dbReference type="EMBL" id="ADZ81461.1"/>
    </source>
</evidence>
<feature type="signal peptide" evidence="1">
    <location>
        <begin position="1"/>
        <end position="20"/>
    </location>
</feature>
<evidence type="ECO:0008006" key="3">
    <source>
        <dbReference type="Google" id="ProtNLM"/>
    </source>
</evidence>
<dbReference type="OrthoDB" id="799068at2"/>
<sequence>MKQKVFIVICMLVISSATFAVAIVSLPHNTLSSYLFTEKRTINLLLPEGWAFFTKDARYTRSYFIIKDGDEWIQDPRIRNATINNAYGAKRYGRVLNGFYETELVKNLRDQKWTTVPDSCFLDSVNSSLYPFVNVKVKNKNNLNLPKQMIVYRRKLSPWAYRNYKYYGEEVSFIKVNIN</sequence>